<sequence length="283" mass="29749">MTQSGSSTRSSALREAGVFLAICYALALAIAIALPRAGIAPLISMIMPVVAVAITVLVMIPRGRRRAAWAEVGFGRPAWRALLVAVAGPLVIISVSFAIAAAVGVVRFAVPDGGIGGWLLELVIGIPVFGVILLGEEIGWRGFLLLRFGAVMSGRRAALAAGACQAAFHLPLLTLTTTYQAEGNRWIVVPMVMVTLTLAGVWYGWLRLWSGSIWPVGLSHSAFNNALQAAAGVAVATSPAAMAYTTTETGVVTMLIVLVTAVFLLTRRAADFRMPQGRVRSGR</sequence>
<feature type="transmembrane region" description="Helical" evidence="1">
    <location>
        <begin position="186"/>
        <end position="205"/>
    </location>
</feature>
<keyword evidence="1" id="KW-0472">Membrane</keyword>
<gene>
    <name evidence="3" type="ORF">FHX44_111469</name>
</gene>
<dbReference type="InterPro" id="IPR042150">
    <property type="entry name" value="MmRce1-like"/>
</dbReference>
<feature type="transmembrane region" description="Helical" evidence="1">
    <location>
        <begin position="12"/>
        <end position="33"/>
    </location>
</feature>
<dbReference type="AlphaFoldDB" id="A0A561SL36"/>
<evidence type="ECO:0000313" key="3">
    <source>
        <dbReference type="EMBL" id="TWF75585.1"/>
    </source>
</evidence>
<reference evidence="3 4" key="1">
    <citation type="submission" date="2019-06" db="EMBL/GenBank/DDBJ databases">
        <title>Sequencing the genomes of 1000 actinobacteria strains.</title>
        <authorList>
            <person name="Klenk H.-P."/>
        </authorList>
    </citation>
    <scope>NUCLEOTIDE SEQUENCE [LARGE SCALE GENOMIC DNA]</scope>
    <source>
        <strain evidence="3 4">DSM 45671</strain>
    </source>
</reference>
<organism evidence="3 4">
    <name type="scientific">Pseudonocardia hierapolitana</name>
    <dbReference type="NCBI Taxonomy" id="1128676"/>
    <lineage>
        <taxon>Bacteria</taxon>
        <taxon>Bacillati</taxon>
        <taxon>Actinomycetota</taxon>
        <taxon>Actinomycetes</taxon>
        <taxon>Pseudonocardiales</taxon>
        <taxon>Pseudonocardiaceae</taxon>
        <taxon>Pseudonocardia</taxon>
    </lineage>
</organism>
<feature type="transmembrane region" description="Helical" evidence="1">
    <location>
        <begin position="115"/>
        <end position="135"/>
    </location>
</feature>
<dbReference type="Pfam" id="PF02517">
    <property type="entry name" value="Rce1-like"/>
    <property type="match status" value="1"/>
</dbReference>
<dbReference type="PANTHER" id="PTHR35797">
    <property type="entry name" value="PROTEASE-RELATED"/>
    <property type="match status" value="1"/>
</dbReference>
<keyword evidence="1" id="KW-0812">Transmembrane</keyword>
<dbReference type="RefSeq" id="WP_147254760.1">
    <property type="nucleotide sequence ID" value="NZ_VIWU01000001.1"/>
</dbReference>
<keyword evidence="1" id="KW-1133">Transmembrane helix</keyword>
<keyword evidence="3" id="KW-0378">Hydrolase</keyword>
<keyword evidence="3" id="KW-0645">Protease</keyword>
<feature type="transmembrane region" description="Helical" evidence="1">
    <location>
        <begin position="251"/>
        <end position="270"/>
    </location>
</feature>
<keyword evidence="4" id="KW-1185">Reference proteome</keyword>
<evidence type="ECO:0000313" key="4">
    <source>
        <dbReference type="Proteomes" id="UP000321261"/>
    </source>
</evidence>
<comment type="caution">
    <text evidence="3">The sequence shown here is derived from an EMBL/GenBank/DDBJ whole genome shotgun (WGS) entry which is preliminary data.</text>
</comment>
<proteinExistence type="predicted"/>
<dbReference type="PANTHER" id="PTHR35797:SF1">
    <property type="entry name" value="PROTEASE"/>
    <property type="match status" value="1"/>
</dbReference>
<dbReference type="GO" id="GO:0080120">
    <property type="term" value="P:CAAX-box protein maturation"/>
    <property type="evidence" value="ECO:0007669"/>
    <property type="project" value="UniProtKB-ARBA"/>
</dbReference>
<dbReference type="Proteomes" id="UP000321261">
    <property type="component" value="Unassembled WGS sequence"/>
</dbReference>
<dbReference type="GO" id="GO:0004175">
    <property type="term" value="F:endopeptidase activity"/>
    <property type="evidence" value="ECO:0007669"/>
    <property type="project" value="UniProtKB-ARBA"/>
</dbReference>
<dbReference type="GO" id="GO:0006508">
    <property type="term" value="P:proteolysis"/>
    <property type="evidence" value="ECO:0007669"/>
    <property type="project" value="UniProtKB-KW"/>
</dbReference>
<name>A0A561SL36_9PSEU</name>
<feature type="domain" description="CAAX prenyl protease 2/Lysostaphin resistance protein A-like" evidence="2">
    <location>
        <begin position="122"/>
        <end position="224"/>
    </location>
</feature>
<evidence type="ECO:0000259" key="2">
    <source>
        <dbReference type="Pfam" id="PF02517"/>
    </source>
</evidence>
<protein>
    <submittedName>
        <fullName evidence="3">CAAX prenyl protease-like protein</fullName>
    </submittedName>
</protein>
<dbReference type="OrthoDB" id="9777755at2"/>
<dbReference type="EMBL" id="VIWU01000001">
    <property type="protein sequence ID" value="TWF75585.1"/>
    <property type="molecule type" value="Genomic_DNA"/>
</dbReference>
<evidence type="ECO:0000256" key="1">
    <source>
        <dbReference type="SAM" id="Phobius"/>
    </source>
</evidence>
<dbReference type="InterPro" id="IPR003675">
    <property type="entry name" value="Rce1/LyrA-like_dom"/>
</dbReference>
<feature type="transmembrane region" description="Helical" evidence="1">
    <location>
        <begin position="81"/>
        <end position="109"/>
    </location>
</feature>
<feature type="transmembrane region" description="Helical" evidence="1">
    <location>
        <begin position="39"/>
        <end position="60"/>
    </location>
</feature>
<accession>A0A561SL36</accession>